<dbReference type="Pfam" id="PF00550">
    <property type="entry name" value="PP-binding"/>
    <property type="match status" value="1"/>
</dbReference>
<dbReference type="Gene3D" id="1.10.1200.10">
    <property type="entry name" value="ACP-like"/>
    <property type="match status" value="1"/>
</dbReference>
<protein>
    <submittedName>
        <fullName evidence="2">Acyl carrier protein</fullName>
    </submittedName>
</protein>
<dbReference type="EMBL" id="CP059572">
    <property type="protein sequence ID" value="QXJ23789.1"/>
    <property type="molecule type" value="Genomic_DNA"/>
</dbReference>
<gene>
    <name evidence="2" type="ORF">AGRA3207_004992</name>
</gene>
<proteinExistence type="predicted"/>
<organism evidence="2 3">
    <name type="scientific">Actinomadura graeca</name>
    <dbReference type="NCBI Taxonomy" id="2750812"/>
    <lineage>
        <taxon>Bacteria</taxon>
        <taxon>Bacillati</taxon>
        <taxon>Actinomycetota</taxon>
        <taxon>Actinomycetes</taxon>
        <taxon>Streptosporangiales</taxon>
        <taxon>Thermomonosporaceae</taxon>
        <taxon>Actinomadura</taxon>
    </lineage>
</organism>
<dbReference type="SUPFAM" id="SSF47336">
    <property type="entry name" value="ACP-like"/>
    <property type="match status" value="1"/>
</dbReference>
<keyword evidence="3" id="KW-1185">Reference proteome</keyword>
<dbReference type="PROSITE" id="PS50075">
    <property type="entry name" value="CARRIER"/>
    <property type="match status" value="1"/>
</dbReference>
<feature type="domain" description="Carrier" evidence="1">
    <location>
        <begin position="4"/>
        <end position="82"/>
    </location>
</feature>
<evidence type="ECO:0000313" key="2">
    <source>
        <dbReference type="EMBL" id="QXJ23789.1"/>
    </source>
</evidence>
<reference evidence="2" key="1">
    <citation type="submission" date="2020-07" db="EMBL/GenBank/DDBJ databases">
        <authorList>
            <person name="Tarantini F.S."/>
            <person name="Hong K.W."/>
            <person name="Chan K.G."/>
        </authorList>
    </citation>
    <scope>NUCLEOTIDE SEQUENCE</scope>
    <source>
        <strain evidence="2">32-07</strain>
    </source>
</reference>
<evidence type="ECO:0000259" key="1">
    <source>
        <dbReference type="PROSITE" id="PS50075"/>
    </source>
</evidence>
<sequence length="86" mass="8950">MAVASNEEILAAVRVEAKALVPDLDTGRLGPGVPIAEVGIGSVQMLELVARLEDRLGVTLPDYELASVESVAELVRLVARAQAEAG</sequence>
<name>A0ABX8QY72_9ACTN</name>
<evidence type="ECO:0000313" key="3">
    <source>
        <dbReference type="Proteomes" id="UP001049518"/>
    </source>
</evidence>
<accession>A0ABX8QY72</accession>
<dbReference type="Proteomes" id="UP001049518">
    <property type="component" value="Chromosome"/>
</dbReference>
<dbReference type="RefSeq" id="WP_231329461.1">
    <property type="nucleotide sequence ID" value="NZ_CP059572.1"/>
</dbReference>
<dbReference type="InterPro" id="IPR009081">
    <property type="entry name" value="PP-bd_ACP"/>
</dbReference>
<dbReference type="InterPro" id="IPR036736">
    <property type="entry name" value="ACP-like_sf"/>
</dbReference>